<name>A0ABQ5TML4_9BACI</name>
<evidence type="ECO:0000256" key="2">
    <source>
        <dbReference type="SAM" id="Phobius"/>
    </source>
</evidence>
<dbReference type="SUPFAM" id="SSF116726">
    <property type="entry name" value="TrkA C-terminal domain-like"/>
    <property type="match status" value="1"/>
</dbReference>
<dbReference type="EMBL" id="BSKO01000001">
    <property type="protein sequence ID" value="GLO67001.1"/>
    <property type="molecule type" value="Genomic_DNA"/>
</dbReference>
<dbReference type="InterPro" id="IPR013099">
    <property type="entry name" value="K_chnl_dom"/>
</dbReference>
<reference evidence="4 5" key="1">
    <citation type="submission" date="2023-02" db="EMBL/GenBank/DDBJ databases">
        <title>Oceanobacillus kimchii IFOP_LL358 isolated form Alexandrium catenella lab strain.</title>
        <authorList>
            <person name="Gajardo G."/>
            <person name="Ueki S."/>
            <person name="Maruyama F."/>
        </authorList>
    </citation>
    <scope>NUCLEOTIDE SEQUENCE [LARGE SCALE GENOMIC DNA]</scope>
    <source>
        <strain evidence="4 5">IFOP_LL358</strain>
    </source>
</reference>
<proteinExistence type="predicted"/>
<dbReference type="Proteomes" id="UP001275436">
    <property type="component" value="Unassembled WGS sequence"/>
</dbReference>
<gene>
    <name evidence="4" type="primary">yugO</name>
    <name evidence="4" type="ORF">MACH08_27850</name>
</gene>
<dbReference type="SUPFAM" id="SSF51735">
    <property type="entry name" value="NAD(P)-binding Rossmann-fold domains"/>
    <property type="match status" value="1"/>
</dbReference>
<organism evidence="4 5">
    <name type="scientific">Oceanobacillus kimchii</name>
    <dbReference type="NCBI Taxonomy" id="746691"/>
    <lineage>
        <taxon>Bacteria</taxon>
        <taxon>Bacillati</taxon>
        <taxon>Bacillota</taxon>
        <taxon>Bacilli</taxon>
        <taxon>Bacillales</taxon>
        <taxon>Bacillaceae</taxon>
        <taxon>Oceanobacillus</taxon>
    </lineage>
</organism>
<keyword evidence="4" id="KW-0813">Transport</keyword>
<dbReference type="GO" id="GO:0034220">
    <property type="term" value="P:monoatomic ion transmembrane transport"/>
    <property type="evidence" value="ECO:0007669"/>
    <property type="project" value="UniProtKB-KW"/>
</dbReference>
<keyword evidence="2" id="KW-0812">Transmembrane</keyword>
<comment type="subcellular location">
    <subcellularLocation>
        <location evidence="1">Cell membrane</location>
        <topology evidence="1">Multi-pass membrane protein</topology>
    </subcellularLocation>
</comment>
<dbReference type="PANTHER" id="PTHR43833">
    <property type="entry name" value="POTASSIUM CHANNEL PROTEIN 2-RELATED-RELATED"/>
    <property type="match status" value="1"/>
</dbReference>
<keyword evidence="4" id="KW-0406">Ion transport</keyword>
<dbReference type="InterPro" id="IPR050721">
    <property type="entry name" value="Trk_Ktr_HKT_K-transport"/>
</dbReference>
<feature type="domain" description="RCK N-terminal" evidence="3">
    <location>
        <begin position="114"/>
        <end position="239"/>
    </location>
</feature>
<sequence>MNIRYIKRIYFRIPIILKLLMIVLITMIFFGIIIHFIEPLQFPTAFDGIWWAFVTAATVGYGDYVPLTPTGRIIGILLILTGGGLIAFYISSLSTTTLKREQDLENGRLAFHGHDHFIFVGWNERTRQLMKLVLEYYPGRRIVVIDKTVNKLTYKEYPVHFIQGDATEDDTIKKANIANANCVLITADITKDEKQADTYSIMTTIAMRGNHMTLPIVTEILSKKQIENAIRAGATTIIRSNDFMSSLFFHELDHLMQATPFEDIDQLLVQQQFSHQKLPLDLEEETFSKVVNNFLHQGYLVLGLIRDDAYTIHPKPDFIMEENDILITITNW</sequence>
<evidence type="ECO:0000313" key="4">
    <source>
        <dbReference type="EMBL" id="GLO67001.1"/>
    </source>
</evidence>
<dbReference type="InterPro" id="IPR036721">
    <property type="entry name" value="RCK_C_sf"/>
</dbReference>
<dbReference type="PANTHER" id="PTHR43833:SF9">
    <property type="entry name" value="POTASSIUM CHANNEL PROTEIN YUGO-RELATED"/>
    <property type="match status" value="1"/>
</dbReference>
<evidence type="ECO:0000259" key="3">
    <source>
        <dbReference type="PROSITE" id="PS51201"/>
    </source>
</evidence>
<keyword evidence="5" id="KW-1185">Reference proteome</keyword>
<keyword evidence="2" id="KW-1133">Transmembrane helix</keyword>
<dbReference type="Pfam" id="PF07885">
    <property type="entry name" value="Ion_trans_2"/>
    <property type="match status" value="1"/>
</dbReference>
<evidence type="ECO:0000256" key="1">
    <source>
        <dbReference type="ARBA" id="ARBA00004651"/>
    </source>
</evidence>
<dbReference type="InterPro" id="IPR036291">
    <property type="entry name" value="NAD(P)-bd_dom_sf"/>
</dbReference>
<comment type="caution">
    <text evidence="4">The sequence shown here is derived from an EMBL/GenBank/DDBJ whole genome shotgun (WGS) entry which is preliminary data.</text>
</comment>
<dbReference type="InterPro" id="IPR003148">
    <property type="entry name" value="RCK_N"/>
</dbReference>
<keyword evidence="2" id="KW-0472">Membrane</keyword>
<dbReference type="Gene3D" id="3.40.50.720">
    <property type="entry name" value="NAD(P)-binding Rossmann-like Domain"/>
    <property type="match status" value="1"/>
</dbReference>
<dbReference type="SUPFAM" id="SSF81324">
    <property type="entry name" value="Voltage-gated potassium channels"/>
    <property type="match status" value="1"/>
</dbReference>
<accession>A0ABQ5TML4</accession>
<protein>
    <submittedName>
        <fullName evidence="4">Potassium channel protein YugO</fullName>
    </submittedName>
</protein>
<dbReference type="RefSeq" id="WP_069685693.1">
    <property type="nucleotide sequence ID" value="NZ_BSKO01000001.1"/>
</dbReference>
<dbReference type="Pfam" id="PF02254">
    <property type="entry name" value="TrkA_N"/>
    <property type="match status" value="1"/>
</dbReference>
<feature type="transmembrane region" description="Helical" evidence="2">
    <location>
        <begin position="73"/>
        <end position="90"/>
    </location>
</feature>
<keyword evidence="4" id="KW-0407">Ion channel</keyword>
<feature type="transmembrane region" description="Helical" evidence="2">
    <location>
        <begin position="15"/>
        <end position="37"/>
    </location>
</feature>
<dbReference type="PROSITE" id="PS51201">
    <property type="entry name" value="RCK_N"/>
    <property type="match status" value="1"/>
</dbReference>
<evidence type="ECO:0000313" key="5">
    <source>
        <dbReference type="Proteomes" id="UP001275436"/>
    </source>
</evidence>
<dbReference type="Gene3D" id="1.10.287.70">
    <property type="match status" value="1"/>
</dbReference>